<evidence type="ECO:0000256" key="15">
    <source>
        <dbReference type="ARBA" id="ARBA00023284"/>
    </source>
</evidence>
<evidence type="ECO:0000256" key="6">
    <source>
        <dbReference type="ARBA" id="ARBA00022640"/>
    </source>
</evidence>
<keyword evidence="6" id="KW-0934">Plastid</keyword>
<dbReference type="PROSITE" id="PS51352">
    <property type="entry name" value="THIOREDOXIN_2"/>
    <property type="match status" value="1"/>
</dbReference>
<dbReference type="InterPro" id="IPR004511">
    <property type="entry name" value="PAPS/APS_Rdtase"/>
</dbReference>
<dbReference type="FunFam" id="3.40.30.10:FF:000252">
    <property type="entry name" value="Phosphoadenosine-phosphosulphate reductase"/>
    <property type="match status" value="1"/>
</dbReference>
<comment type="subcellular location">
    <subcellularLocation>
        <location evidence="2">Plastid</location>
        <location evidence="2">Chloroplast</location>
    </subcellularLocation>
</comment>
<evidence type="ECO:0000256" key="18">
    <source>
        <dbReference type="ARBA" id="ARBA00024386"/>
    </source>
</evidence>
<keyword evidence="10" id="KW-0408">Iron</keyword>
<comment type="cofactor">
    <cofactor evidence="1">
        <name>[4Fe-4S] cluster</name>
        <dbReference type="ChEBI" id="CHEBI:49883"/>
    </cofactor>
</comment>
<comment type="pathway">
    <text evidence="17">Sulfur metabolism; hydrogen sulfide biosynthesis; sulfite from sulfate.</text>
</comment>
<dbReference type="GO" id="GO:0051536">
    <property type="term" value="F:iron-sulfur cluster binding"/>
    <property type="evidence" value="ECO:0007669"/>
    <property type="project" value="UniProtKB-KW"/>
</dbReference>
<evidence type="ECO:0000256" key="24">
    <source>
        <dbReference type="ARBA" id="ARBA00061610"/>
    </source>
</evidence>
<dbReference type="GO" id="GO:0009507">
    <property type="term" value="C:chloroplast"/>
    <property type="evidence" value="ECO:0007669"/>
    <property type="project" value="UniProtKB-SubCell"/>
</dbReference>
<evidence type="ECO:0000256" key="22">
    <source>
        <dbReference type="ARBA" id="ARBA00048441"/>
    </source>
</evidence>
<keyword evidence="4" id="KW-0150">Chloroplast</keyword>
<evidence type="ECO:0000256" key="10">
    <source>
        <dbReference type="ARBA" id="ARBA00023004"/>
    </source>
</evidence>
<evidence type="ECO:0000256" key="7">
    <source>
        <dbReference type="ARBA" id="ARBA00022723"/>
    </source>
</evidence>
<dbReference type="ExpressionAtlas" id="A0A3L6FS33">
    <property type="expression patterns" value="baseline and differential"/>
</dbReference>
<evidence type="ECO:0000256" key="4">
    <source>
        <dbReference type="ARBA" id="ARBA00022528"/>
    </source>
</evidence>
<evidence type="ECO:0000259" key="26">
    <source>
        <dbReference type="PROSITE" id="PS51352"/>
    </source>
</evidence>
<dbReference type="Pfam" id="PF01507">
    <property type="entry name" value="PAPS_reduct"/>
    <property type="match status" value="1"/>
</dbReference>
<dbReference type="InterPro" id="IPR011798">
    <property type="entry name" value="APS_reductase"/>
</dbReference>
<dbReference type="Gene3D" id="3.40.50.620">
    <property type="entry name" value="HUPs"/>
    <property type="match status" value="1"/>
</dbReference>
<dbReference type="InterPro" id="IPR002500">
    <property type="entry name" value="PAPS_reduct_dom"/>
</dbReference>
<dbReference type="GO" id="GO:0033741">
    <property type="term" value="F:adenylyl-sulfate reductase (glutathione) activity"/>
    <property type="evidence" value="ECO:0007669"/>
    <property type="project" value="UniProtKB-EC"/>
</dbReference>
<evidence type="ECO:0000256" key="5">
    <source>
        <dbReference type="ARBA" id="ARBA00022605"/>
    </source>
</evidence>
<evidence type="ECO:0000256" key="17">
    <source>
        <dbReference type="ARBA" id="ARBA00024327"/>
    </source>
</evidence>
<evidence type="ECO:0000256" key="25">
    <source>
        <dbReference type="ARBA" id="ARBA00067033"/>
    </source>
</evidence>
<keyword evidence="11" id="KW-0411">Iron-sulfur</keyword>
<keyword evidence="7" id="KW-0479">Metal-binding</keyword>
<dbReference type="InterPro" id="IPR004508">
    <property type="entry name" value="Thioredoxin-indep_APS_Rdtase"/>
</dbReference>
<keyword evidence="12" id="KW-0346">Stress response</keyword>
<evidence type="ECO:0000256" key="9">
    <source>
        <dbReference type="ARBA" id="ARBA00023002"/>
    </source>
</evidence>
<protein>
    <recommendedName>
        <fullName evidence="19">Adenosine 5'-phosphosulfate reductase</fullName>
        <ecNumber evidence="18">1.8.4.10</ecNumber>
        <ecNumber evidence="25">1.8.4.9</ecNumber>
    </recommendedName>
    <alternativeName>
        <fullName evidence="21">5'-adenylylsulfate reductase</fullName>
    </alternativeName>
    <alternativeName>
        <fullName evidence="20">Thioredoxin-dependent 5'-adenylylsulfate reductase</fullName>
    </alternativeName>
</protein>
<dbReference type="CDD" id="cd23945">
    <property type="entry name" value="PAPS_reductase"/>
    <property type="match status" value="1"/>
</dbReference>
<evidence type="ECO:0000313" key="27">
    <source>
        <dbReference type="EMBL" id="PWZ37301.1"/>
    </source>
</evidence>
<dbReference type="GO" id="GO:0019379">
    <property type="term" value="P:sulfate assimilation, phosphoadenylyl sulfate reduction by phosphoadenylyl-sulfate reductase (thioredoxin)"/>
    <property type="evidence" value="ECO:0007669"/>
    <property type="project" value="InterPro"/>
</dbReference>
<evidence type="ECO:0000256" key="3">
    <source>
        <dbReference type="ARBA" id="ARBA00022490"/>
    </source>
</evidence>
<keyword evidence="3" id="KW-0963">Cytoplasm</keyword>
<evidence type="ECO:0000256" key="20">
    <source>
        <dbReference type="ARBA" id="ARBA00030894"/>
    </source>
</evidence>
<comment type="function">
    <text evidence="16">Catalyzes the formation of sulfite from adenosine 5'-phosphosulfate (APS) using thioredoxin as an electron donor.</text>
</comment>
<dbReference type="CDD" id="cd02993">
    <property type="entry name" value="PDI_a_APS_reductase"/>
    <property type="match status" value="1"/>
</dbReference>
<sequence>MASATTSISSHPAALRDVKGRWAWRRVASALGRALRAAEPARRPVAASAAAAPPAAPVADEAAVDYEALARELEGASPLEIMDRALAMFGSEIAIAFSGAEDVALIEYAKLTGRPFRVFSLDTGRLNPETYQLFDRVEKHYGIRIEYMFPDASEVQELVRTKGLFSFYEDGHQECCRVRKVRPLRRALRGLRAWITGQRKDQSPGTRASIPLVQVDPSFEGLDGGAGSLVKWNPVANVDGKDIWTFLRTMDVPVNALHAQGYVSIGCEPCTRPVLPGQHEREGRWWWEDAKAKECGLHKGNIDKDGQAAAAAAAPRTANGNGSAGAPDIFESPAVVSLTRAGVENLLRLESRAEPWLVVLYAPWCPFCQAMEASYVELAERLAGSGGVKVARFRADGEQKPFAQAELQLQSFPTVLLFPSRTARPIKYPSEKRDVDSLLAFVNSLR</sequence>
<dbReference type="NCBIfam" id="NF002537">
    <property type="entry name" value="PRK02090.1"/>
    <property type="match status" value="1"/>
</dbReference>
<dbReference type="HAMAP" id="MF_00063">
    <property type="entry name" value="CysH"/>
    <property type="match status" value="1"/>
</dbReference>
<dbReference type="InterPro" id="IPR013766">
    <property type="entry name" value="Thioredoxin_domain"/>
</dbReference>
<dbReference type="EMBL" id="NCVQ01000003">
    <property type="protein sequence ID" value="PWZ37301.1"/>
    <property type="molecule type" value="Genomic_DNA"/>
</dbReference>
<dbReference type="SUPFAM" id="SSF52402">
    <property type="entry name" value="Adenine nucleotide alpha hydrolases-like"/>
    <property type="match status" value="1"/>
</dbReference>
<keyword evidence="5" id="KW-0028">Amino-acid biosynthesis</keyword>
<organism evidence="27">
    <name type="scientific">Zea mays</name>
    <name type="common">Maize</name>
    <dbReference type="NCBI Taxonomy" id="4577"/>
    <lineage>
        <taxon>Eukaryota</taxon>
        <taxon>Viridiplantae</taxon>
        <taxon>Streptophyta</taxon>
        <taxon>Embryophyta</taxon>
        <taxon>Tracheophyta</taxon>
        <taxon>Spermatophyta</taxon>
        <taxon>Magnoliopsida</taxon>
        <taxon>Liliopsida</taxon>
        <taxon>Poales</taxon>
        <taxon>Poaceae</taxon>
        <taxon>PACMAD clade</taxon>
        <taxon>Panicoideae</taxon>
        <taxon>Andropogonodae</taxon>
        <taxon>Andropogoneae</taxon>
        <taxon>Tripsacinae</taxon>
        <taxon>Zea</taxon>
    </lineage>
</organism>
<dbReference type="GO" id="GO:0019344">
    <property type="term" value="P:cysteine biosynthetic process"/>
    <property type="evidence" value="ECO:0007669"/>
    <property type="project" value="UniProtKB-KW"/>
</dbReference>
<dbReference type="EC" id="1.8.4.10" evidence="18"/>
<evidence type="ECO:0000256" key="23">
    <source>
        <dbReference type="ARBA" id="ARBA00050468"/>
    </source>
</evidence>
<evidence type="ECO:0000256" key="14">
    <source>
        <dbReference type="ARBA" id="ARBA00023192"/>
    </source>
</evidence>
<dbReference type="PANTHER" id="PTHR46482:SF9">
    <property type="entry name" value="5'-ADENYLYLSULFATE REDUCTASE 1, CHLOROPLASTIC"/>
    <property type="match status" value="1"/>
</dbReference>
<keyword evidence="14" id="KW-0198">Cysteine biosynthesis</keyword>
<dbReference type="NCBIfam" id="TIGR02055">
    <property type="entry name" value="APS_reductase"/>
    <property type="match status" value="1"/>
</dbReference>
<accession>A0A3L6FS33</accession>
<dbReference type="Gene3D" id="3.40.30.10">
    <property type="entry name" value="Glutaredoxin"/>
    <property type="match status" value="1"/>
</dbReference>
<evidence type="ECO:0000256" key="16">
    <source>
        <dbReference type="ARBA" id="ARBA00024298"/>
    </source>
</evidence>
<dbReference type="SUPFAM" id="SSF52833">
    <property type="entry name" value="Thioredoxin-like"/>
    <property type="match status" value="1"/>
</dbReference>
<dbReference type="GO" id="GO:0004604">
    <property type="term" value="F:phosphoadenylyl-sulfate reductase (thioredoxin) activity"/>
    <property type="evidence" value="ECO:0007669"/>
    <property type="project" value="InterPro"/>
</dbReference>
<dbReference type="NCBIfam" id="TIGR00424">
    <property type="entry name" value="APS_reduc"/>
    <property type="match status" value="1"/>
</dbReference>
<dbReference type="PANTHER" id="PTHR46482">
    <property type="entry name" value="5'-ADENYLYLSULFATE REDUCTASE 3, CHLOROPLASTIC"/>
    <property type="match status" value="1"/>
</dbReference>
<dbReference type="Proteomes" id="UP000251960">
    <property type="component" value="Chromosome 2"/>
</dbReference>
<comment type="catalytic activity">
    <reaction evidence="23">
        <text>glutathione disulfide + sulfite + AMP + 2 H(+) = adenosine 5'-phosphosulfate + 2 glutathione</text>
        <dbReference type="Rhea" id="RHEA:14141"/>
        <dbReference type="ChEBI" id="CHEBI:15378"/>
        <dbReference type="ChEBI" id="CHEBI:17359"/>
        <dbReference type="ChEBI" id="CHEBI:57925"/>
        <dbReference type="ChEBI" id="CHEBI:58243"/>
        <dbReference type="ChEBI" id="CHEBI:58297"/>
        <dbReference type="ChEBI" id="CHEBI:456215"/>
        <dbReference type="EC" id="1.8.4.9"/>
    </reaction>
</comment>
<comment type="similarity">
    <text evidence="24">Belongs to the APS reductase family.</text>
</comment>
<evidence type="ECO:0000256" key="12">
    <source>
        <dbReference type="ARBA" id="ARBA00023016"/>
    </source>
</evidence>
<reference evidence="27" key="1">
    <citation type="journal article" date="2018" name="Nat. Genet.">
        <title>Extensive intraspecific gene order and gene structural variations between Mo17 and other maize genomes.</title>
        <authorList>
            <person name="Sun S."/>
            <person name="Zhou Y."/>
            <person name="Chen J."/>
            <person name="Shi J."/>
            <person name="Zhao H."/>
            <person name="Zhao H."/>
            <person name="Song W."/>
            <person name="Zhang M."/>
            <person name="Cui Y."/>
            <person name="Dong X."/>
            <person name="Liu H."/>
            <person name="Ma X."/>
            <person name="Jiao Y."/>
            <person name="Wang B."/>
            <person name="Wei X."/>
            <person name="Stein J.C."/>
            <person name="Glaubitz J.C."/>
            <person name="Lu F."/>
            <person name="Yu G."/>
            <person name="Liang C."/>
            <person name="Fengler K."/>
            <person name="Li B."/>
            <person name="Rafalski A."/>
            <person name="Schnable P.S."/>
            <person name="Ware D.H."/>
            <person name="Buckler E.S."/>
            <person name="Lai J."/>
        </authorList>
    </citation>
    <scope>NUCLEOTIDE SEQUENCE [LARGE SCALE GENOMIC DNA]</scope>
    <source>
        <tissue evidence="27">Seedling</tissue>
    </source>
</reference>
<gene>
    <name evidence="27" type="primary">APR1_0</name>
    <name evidence="27" type="ORF">Zm00014a_044418</name>
</gene>
<dbReference type="Pfam" id="PF00085">
    <property type="entry name" value="Thioredoxin"/>
    <property type="match status" value="1"/>
</dbReference>
<keyword evidence="15" id="KW-0676">Redox-active center</keyword>
<keyword evidence="8" id="KW-0809">Transit peptide</keyword>
<dbReference type="AlphaFoldDB" id="A0A3L6FS33"/>
<evidence type="ECO:0000256" key="8">
    <source>
        <dbReference type="ARBA" id="ARBA00022946"/>
    </source>
</evidence>
<dbReference type="GO" id="GO:0009973">
    <property type="term" value="F:adenylyl-sulfate reductase activity"/>
    <property type="evidence" value="ECO:0007669"/>
    <property type="project" value="UniProtKB-ARBA"/>
</dbReference>
<proteinExistence type="inferred from homology"/>
<dbReference type="FunFam" id="3.40.50.620:FF:000153">
    <property type="entry name" value="Phosphoadenosine phosphosulfate reductase"/>
    <property type="match status" value="1"/>
</dbReference>
<dbReference type="EC" id="1.8.4.9" evidence="25"/>
<evidence type="ECO:0000256" key="11">
    <source>
        <dbReference type="ARBA" id="ARBA00023014"/>
    </source>
</evidence>
<dbReference type="GO" id="GO:0043866">
    <property type="term" value="F:adenylyl-sulfate reductase (thioredoxin) activity"/>
    <property type="evidence" value="ECO:0007669"/>
    <property type="project" value="UniProtKB-EC"/>
</dbReference>
<name>A0A3L6FS33_MAIZE</name>
<dbReference type="InterPro" id="IPR036249">
    <property type="entry name" value="Thioredoxin-like_sf"/>
</dbReference>
<evidence type="ECO:0000256" key="2">
    <source>
        <dbReference type="ARBA" id="ARBA00004229"/>
    </source>
</evidence>
<dbReference type="GO" id="GO:0046872">
    <property type="term" value="F:metal ion binding"/>
    <property type="evidence" value="ECO:0007669"/>
    <property type="project" value="UniProtKB-KW"/>
</dbReference>
<evidence type="ECO:0000256" key="1">
    <source>
        <dbReference type="ARBA" id="ARBA00001966"/>
    </source>
</evidence>
<keyword evidence="9" id="KW-0560">Oxidoreductase</keyword>
<keyword evidence="13" id="KW-1015">Disulfide bond</keyword>
<comment type="catalytic activity">
    <reaction evidence="22">
        <text>[thioredoxin]-disulfide + sulfite + AMP + 2 H(+) = adenosine 5'-phosphosulfate + [thioredoxin]-dithiol</text>
        <dbReference type="Rhea" id="RHEA:21976"/>
        <dbReference type="Rhea" id="RHEA-COMP:10698"/>
        <dbReference type="Rhea" id="RHEA-COMP:10700"/>
        <dbReference type="ChEBI" id="CHEBI:15378"/>
        <dbReference type="ChEBI" id="CHEBI:17359"/>
        <dbReference type="ChEBI" id="CHEBI:29950"/>
        <dbReference type="ChEBI" id="CHEBI:50058"/>
        <dbReference type="ChEBI" id="CHEBI:58243"/>
        <dbReference type="ChEBI" id="CHEBI:456215"/>
        <dbReference type="EC" id="1.8.4.10"/>
    </reaction>
</comment>
<evidence type="ECO:0000256" key="19">
    <source>
        <dbReference type="ARBA" id="ARBA00029514"/>
    </source>
</evidence>
<dbReference type="InterPro" id="IPR014729">
    <property type="entry name" value="Rossmann-like_a/b/a_fold"/>
</dbReference>
<feature type="domain" description="Thioredoxin" evidence="26">
    <location>
        <begin position="303"/>
        <end position="446"/>
    </location>
</feature>
<comment type="caution">
    <text evidence="27">The sequence shown here is derived from an EMBL/GenBank/DDBJ whole genome shotgun (WGS) entry which is preliminary data.</text>
</comment>
<evidence type="ECO:0000256" key="21">
    <source>
        <dbReference type="ARBA" id="ARBA00032041"/>
    </source>
</evidence>
<evidence type="ECO:0000256" key="13">
    <source>
        <dbReference type="ARBA" id="ARBA00023157"/>
    </source>
</evidence>